<evidence type="ECO:0000259" key="7">
    <source>
        <dbReference type="Pfam" id="PF07687"/>
    </source>
</evidence>
<dbReference type="EMBL" id="CP042345">
    <property type="protein sequence ID" value="QEA15981.1"/>
    <property type="molecule type" value="Genomic_DNA"/>
</dbReference>
<gene>
    <name evidence="8" type="ORF">FRF71_07460</name>
</gene>
<protein>
    <submittedName>
        <fullName evidence="8">M20/M25/M40 family metallo-hydrolase</fullName>
    </submittedName>
</protein>
<dbReference type="GO" id="GO:0008233">
    <property type="term" value="F:peptidase activity"/>
    <property type="evidence" value="ECO:0007669"/>
    <property type="project" value="UniProtKB-KW"/>
</dbReference>
<reference evidence="8 9" key="1">
    <citation type="journal article" date="2013" name="J. Microbiol. Biotechnol.">
        <title>Novosphingobium ginsenosidimutans sp. nov., with the ability to convert ginsenoside.</title>
        <authorList>
            <person name="Kim J.K."/>
            <person name="He D."/>
            <person name="Liu Q.M."/>
            <person name="Park H.Y."/>
            <person name="Jung M.S."/>
            <person name="Yoon M.H."/>
            <person name="Kim S.C."/>
            <person name="Im W.T."/>
        </authorList>
    </citation>
    <scope>NUCLEOTIDE SEQUENCE [LARGE SCALE GENOMIC DNA]</scope>
    <source>
        <strain evidence="8 9">FW-6</strain>
    </source>
</reference>
<keyword evidence="9" id="KW-1185">Reference proteome</keyword>
<dbReference type="GO" id="GO:0006508">
    <property type="term" value="P:proteolysis"/>
    <property type="evidence" value="ECO:0007669"/>
    <property type="project" value="UniProtKB-KW"/>
</dbReference>
<dbReference type="OrthoDB" id="9809784at2"/>
<sequence>MPMLKTGITLALALAATSALAQPAQLSPQKAELRELFKEMIETDTSITTGSCTLAAERVAARMKAAGFKDDQLTLFADPAHPKEGGLVAVLPGSSKTLKPLLLIAHIDVVAAKRADWERDPYTLIDEDGYFYGRGTSDTKGLAAIWTDILVQHAKAGTRAKRTLKMALTCGEETNGAFNGAEWLAANKRELIDAEFALNEGGGGGTNGKAVAAGGKVVEQAIQVGEKTFANYQLEARNPGGHSSVPRPDNAIYQLAGALKKIEAHSFPLEFTDTTRTYFKVAGAGRGDAVGKAMVALADNPADKAAEAVVNAEPFLHSNLRTTCVATMLDAGHARNALPQRAQANVNCRIFPGHSVEAIRQELSAIIGDPGVTVTALAPLRPSPPNPPLDPKVVEPARKLVAKYFPGVPLVPVMANGYTDATFLGAVGIPTYGVPGMWGDSDGNGVHGLNERLEVAALYTGRDFLGELVAAYAGK</sequence>
<dbReference type="Gene3D" id="1.10.150.900">
    <property type="match status" value="1"/>
</dbReference>
<organism evidence="8 9">
    <name type="scientific">Novosphingobium ginsenosidimutans</name>
    <dbReference type="NCBI Taxonomy" id="1176536"/>
    <lineage>
        <taxon>Bacteria</taxon>
        <taxon>Pseudomonadati</taxon>
        <taxon>Pseudomonadota</taxon>
        <taxon>Alphaproteobacteria</taxon>
        <taxon>Sphingomonadales</taxon>
        <taxon>Sphingomonadaceae</taxon>
        <taxon>Novosphingobium</taxon>
    </lineage>
</organism>
<comment type="similarity">
    <text evidence="1">Belongs to the peptidase M20A family.</text>
</comment>
<evidence type="ECO:0000256" key="4">
    <source>
        <dbReference type="ARBA" id="ARBA00022801"/>
    </source>
</evidence>
<dbReference type="SUPFAM" id="SSF53187">
    <property type="entry name" value="Zn-dependent exopeptidases"/>
    <property type="match status" value="1"/>
</dbReference>
<evidence type="ECO:0000256" key="1">
    <source>
        <dbReference type="ARBA" id="ARBA00006247"/>
    </source>
</evidence>
<proteinExistence type="inferred from homology"/>
<dbReference type="InterPro" id="IPR002933">
    <property type="entry name" value="Peptidase_M20"/>
</dbReference>
<feature type="signal peptide" evidence="6">
    <location>
        <begin position="1"/>
        <end position="21"/>
    </location>
</feature>
<keyword evidence="4 8" id="KW-0378">Hydrolase</keyword>
<evidence type="ECO:0000256" key="2">
    <source>
        <dbReference type="ARBA" id="ARBA00022670"/>
    </source>
</evidence>
<dbReference type="SUPFAM" id="SSF55031">
    <property type="entry name" value="Bacterial exopeptidase dimerisation domain"/>
    <property type="match status" value="1"/>
</dbReference>
<dbReference type="Proteomes" id="UP000321172">
    <property type="component" value="Chromosome"/>
</dbReference>
<dbReference type="Gene3D" id="3.40.630.10">
    <property type="entry name" value="Zn peptidases"/>
    <property type="match status" value="1"/>
</dbReference>
<keyword evidence="5" id="KW-0862">Zinc</keyword>
<evidence type="ECO:0000256" key="5">
    <source>
        <dbReference type="ARBA" id="ARBA00022833"/>
    </source>
</evidence>
<dbReference type="Gene3D" id="3.30.70.360">
    <property type="match status" value="1"/>
</dbReference>
<keyword evidence="2" id="KW-0645">Protease</keyword>
<dbReference type="NCBIfam" id="NF006596">
    <property type="entry name" value="PRK09133.1"/>
    <property type="match status" value="1"/>
</dbReference>
<keyword evidence="3" id="KW-0479">Metal-binding</keyword>
<evidence type="ECO:0000313" key="8">
    <source>
        <dbReference type="EMBL" id="QEA15981.1"/>
    </source>
</evidence>
<dbReference type="RefSeq" id="WP_147090013.1">
    <property type="nucleotide sequence ID" value="NZ_BAABJD010000001.1"/>
</dbReference>
<evidence type="ECO:0000256" key="6">
    <source>
        <dbReference type="SAM" id="SignalP"/>
    </source>
</evidence>
<dbReference type="InterPro" id="IPR001261">
    <property type="entry name" value="ArgE/DapE_CS"/>
</dbReference>
<feature type="domain" description="Peptidase M20 dimerisation" evidence="7">
    <location>
        <begin position="224"/>
        <end position="370"/>
    </location>
</feature>
<evidence type="ECO:0000313" key="9">
    <source>
        <dbReference type="Proteomes" id="UP000321172"/>
    </source>
</evidence>
<dbReference type="Pfam" id="PF01546">
    <property type="entry name" value="Peptidase_M20"/>
    <property type="match status" value="1"/>
</dbReference>
<dbReference type="GO" id="GO:0046872">
    <property type="term" value="F:metal ion binding"/>
    <property type="evidence" value="ECO:0007669"/>
    <property type="project" value="UniProtKB-KW"/>
</dbReference>
<dbReference type="PROSITE" id="PS00758">
    <property type="entry name" value="ARGE_DAPE_CPG2_1"/>
    <property type="match status" value="1"/>
</dbReference>
<dbReference type="KEGG" id="ngf:FRF71_07460"/>
<keyword evidence="6" id="KW-0732">Signal</keyword>
<dbReference type="Pfam" id="PF07687">
    <property type="entry name" value="M20_dimer"/>
    <property type="match status" value="1"/>
</dbReference>
<name>A0A5B8S3H4_9SPHN</name>
<accession>A0A5B8S3H4</accession>
<feature type="chain" id="PRO_5022918475" evidence="6">
    <location>
        <begin position="22"/>
        <end position="475"/>
    </location>
</feature>
<evidence type="ECO:0000256" key="3">
    <source>
        <dbReference type="ARBA" id="ARBA00022723"/>
    </source>
</evidence>
<dbReference type="PANTHER" id="PTHR45962">
    <property type="entry name" value="N-FATTY-ACYL-AMINO ACID SYNTHASE/HYDROLASE PM20D1"/>
    <property type="match status" value="1"/>
</dbReference>
<dbReference type="AlphaFoldDB" id="A0A5B8S3H4"/>
<dbReference type="InterPro" id="IPR036264">
    <property type="entry name" value="Bact_exopeptidase_dim_dom"/>
</dbReference>
<dbReference type="InterPro" id="IPR047177">
    <property type="entry name" value="Pept_M20A"/>
</dbReference>
<dbReference type="PANTHER" id="PTHR45962:SF1">
    <property type="entry name" value="N-FATTY-ACYL-AMINO ACID SYNTHASE_HYDROLASE PM20D1"/>
    <property type="match status" value="1"/>
</dbReference>
<dbReference type="InterPro" id="IPR011650">
    <property type="entry name" value="Peptidase_M20_dimer"/>
</dbReference>